<proteinExistence type="predicted"/>
<organism evidence="2 3">
    <name type="scientific">Populus alba x Populus x berolinensis</name>
    <dbReference type="NCBI Taxonomy" id="444605"/>
    <lineage>
        <taxon>Eukaryota</taxon>
        <taxon>Viridiplantae</taxon>
        <taxon>Streptophyta</taxon>
        <taxon>Embryophyta</taxon>
        <taxon>Tracheophyta</taxon>
        <taxon>Spermatophyta</taxon>
        <taxon>Magnoliopsida</taxon>
        <taxon>eudicotyledons</taxon>
        <taxon>Gunneridae</taxon>
        <taxon>Pentapetalae</taxon>
        <taxon>rosids</taxon>
        <taxon>fabids</taxon>
        <taxon>Malpighiales</taxon>
        <taxon>Salicaceae</taxon>
        <taxon>Saliceae</taxon>
        <taxon>Populus</taxon>
    </lineage>
</organism>
<accession>A0AAD6M2R1</accession>
<dbReference type="Proteomes" id="UP001164929">
    <property type="component" value="Chromosome 12"/>
</dbReference>
<evidence type="ECO:0000313" key="3">
    <source>
        <dbReference type="Proteomes" id="UP001164929"/>
    </source>
</evidence>
<feature type="transmembrane region" description="Helical" evidence="1">
    <location>
        <begin position="39"/>
        <end position="56"/>
    </location>
</feature>
<dbReference type="EMBL" id="JAQIZT010000012">
    <property type="protein sequence ID" value="KAJ6977891.1"/>
    <property type="molecule type" value="Genomic_DNA"/>
</dbReference>
<comment type="caution">
    <text evidence="2">The sequence shown here is derived from an EMBL/GenBank/DDBJ whole genome shotgun (WGS) entry which is preliminary data.</text>
</comment>
<keyword evidence="1" id="KW-0472">Membrane</keyword>
<evidence type="ECO:0000313" key="2">
    <source>
        <dbReference type="EMBL" id="KAJ6977891.1"/>
    </source>
</evidence>
<sequence>MHETQLQRLYDLVQSDVQIRRYGNQKREGIMPYCFKDSFLMSFYGLGWLVVIVPYIKDMDHRVYRTRCEVQTIRRPSLIDQS</sequence>
<gene>
    <name evidence="2" type="ORF">NC653_029705</name>
</gene>
<protein>
    <submittedName>
        <fullName evidence="2">Uncharacterized protein</fullName>
    </submittedName>
</protein>
<reference evidence="2" key="1">
    <citation type="journal article" date="2023" name="Mol. Ecol. Resour.">
        <title>Chromosome-level genome assembly of a triploid poplar Populus alba 'Berolinensis'.</title>
        <authorList>
            <person name="Chen S."/>
            <person name="Yu Y."/>
            <person name="Wang X."/>
            <person name="Wang S."/>
            <person name="Zhang T."/>
            <person name="Zhou Y."/>
            <person name="He R."/>
            <person name="Meng N."/>
            <person name="Wang Y."/>
            <person name="Liu W."/>
            <person name="Liu Z."/>
            <person name="Liu J."/>
            <person name="Guo Q."/>
            <person name="Huang H."/>
            <person name="Sederoff R.R."/>
            <person name="Wang G."/>
            <person name="Qu G."/>
            <person name="Chen S."/>
        </authorList>
    </citation>
    <scope>NUCLEOTIDE SEQUENCE</scope>
    <source>
        <strain evidence="2">SC-2020</strain>
    </source>
</reference>
<keyword evidence="1" id="KW-1133">Transmembrane helix</keyword>
<keyword evidence="1" id="KW-0812">Transmembrane</keyword>
<keyword evidence="3" id="KW-1185">Reference proteome</keyword>
<evidence type="ECO:0000256" key="1">
    <source>
        <dbReference type="SAM" id="Phobius"/>
    </source>
</evidence>
<name>A0AAD6M2R1_9ROSI</name>
<dbReference type="AlphaFoldDB" id="A0AAD6M2R1"/>